<dbReference type="PANTHER" id="PTHR37984">
    <property type="entry name" value="PROTEIN CBG26694"/>
    <property type="match status" value="1"/>
</dbReference>
<organism evidence="8 9">
    <name type="scientific">Phytophthora megakarya</name>
    <dbReference type="NCBI Taxonomy" id="4795"/>
    <lineage>
        <taxon>Eukaryota</taxon>
        <taxon>Sar</taxon>
        <taxon>Stramenopiles</taxon>
        <taxon>Oomycota</taxon>
        <taxon>Peronosporomycetes</taxon>
        <taxon>Peronosporales</taxon>
        <taxon>Peronosporaceae</taxon>
        <taxon>Phytophthora</taxon>
    </lineage>
</organism>
<dbReference type="Proteomes" id="UP000198211">
    <property type="component" value="Unassembled WGS sequence"/>
</dbReference>
<dbReference type="InterPro" id="IPR050951">
    <property type="entry name" value="Retrovirus_Pol_polyprotein"/>
</dbReference>
<dbReference type="InterPro" id="IPR043128">
    <property type="entry name" value="Rev_trsase/Diguanyl_cyclase"/>
</dbReference>
<proteinExistence type="predicted"/>
<reference evidence="9" key="1">
    <citation type="submission" date="2017-03" db="EMBL/GenBank/DDBJ databases">
        <title>Phytopthora megakarya and P. palmivora, two closely related causual agents of cacao black pod achieved similar genome size and gene model numbers by different mechanisms.</title>
        <authorList>
            <person name="Ali S."/>
            <person name="Shao J."/>
            <person name="Larry D.J."/>
            <person name="Kronmiller B."/>
            <person name="Shen D."/>
            <person name="Strem M.D."/>
            <person name="Melnick R.L."/>
            <person name="Guiltinan M.J."/>
            <person name="Tyler B.M."/>
            <person name="Meinhardt L.W."/>
            <person name="Bailey B.A."/>
        </authorList>
    </citation>
    <scope>NUCLEOTIDE SEQUENCE [LARGE SCALE GENOMIC DNA]</scope>
    <source>
        <strain evidence="9">zdho120</strain>
    </source>
</reference>
<keyword evidence="6 8" id="KW-0695">RNA-directed DNA polymerase</keyword>
<keyword evidence="9" id="KW-1185">Reference proteome</keyword>
<evidence type="ECO:0000313" key="9">
    <source>
        <dbReference type="Proteomes" id="UP000198211"/>
    </source>
</evidence>
<dbReference type="Gene3D" id="3.10.10.10">
    <property type="entry name" value="HIV Type 1 Reverse Transcriptase, subunit A, domain 1"/>
    <property type="match status" value="1"/>
</dbReference>
<keyword evidence="1" id="KW-0808">Transferase</keyword>
<dbReference type="InterPro" id="IPR041373">
    <property type="entry name" value="RT_RNaseH"/>
</dbReference>
<dbReference type="Gene3D" id="3.30.70.270">
    <property type="match status" value="2"/>
</dbReference>
<gene>
    <name evidence="8" type="ORF">PHMEG_00012727</name>
</gene>
<evidence type="ECO:0000256" key="4">
    <source>
        <dbReference type="ARBA" id="ARBA00022759"/>
    </source>
</evidence>
<accession>A0A225W814</accession>
<comment type="caution">
    <text evidence="8">The sequence shown here is derived from an EMBL/GenBank/DDBJ whole genome shotgun (WGS) entry which is preliminary data.</text>
</comment>
<dbReference type="PANTHER" id="PTHR37984:SF5">
    <property type="entry name" value="PROTEIN NYNRIN-LIKE"/>
    <property type="match status" value="1"/>
</dbReference>
<dbReference type="Pfam" id="PF17917">
    <property type="entry name" value="RT_RNaseH"/>
    <property type="match status" value="1"/>
</dbReference>
<sequence>MCIDNRLVNDFIELSNYPLPLIDDGFEHAMWFMSLDMASDVWAVRMTERVKRIPAFVCPFEHFQWIRISFGLKNAPLIYREMINNCLWGSGEDGGCGCSKLGLDLSERGEAQREYSGREVPILTNEMTAFKRNIPSPSQIGPVLGLSSYIDDIAHGALTWDQLCEGLDALLYRLCYWNTFVGLPKSEFGKLTIPYLPHGIHPGVAIPDYAQRGSLNCYHKFIEDYSVVAAVLHVVTEDQIKAGRELSRDKESFEILKRKIVSTPLLRHPDRNKPFMIILHANRQQYDRKILSVHFTDRVLNETETRYHVAEKEVIAIMRGLDVFENLLRGCPIKVYTGYSVLSWLLKSKIADGRCVRWGDLEIQKVQSGEDVLAAIMGAGITPHEQLDEVAESLIPLKRCIKPQPVNSVEMLDADFEGYVLSFDGAANTSTHQGSCGCKIWKLPGFILEDVTVNDARIMVS</sequence>
<evidence type="ECO:0000313" key="8">
    <source>
        <dbReference type="EMBL" id="OWZ13881.1"/>
    </source>
</evidence>
<evidence type="ECO:0000256" key="3">
    <source>
        <dbReference type="ARBA" id="ARBA00022722"/>
    </source>
</evidence>
<name>A0A225W814_9STRA</name>
<dbReference type="EMBL" id="NBNE01001473">
    <property type="protein sequence ID" value="OWZ13881.1"/>
    <property type="molecule type" value="Genomic_DNA"/>
</dbReference>
<evidence type="ECO:0000256" key="2">
    <source>
        <dbReference type="ARBA" id="ARBA00022695"/>
    </source>
</evidence>
<keyword evidence="4" id="KW-0255">Endonuclease</keyword>
<evidence type="ECO:0000256" key="6">
    <source>
        <dbReference type="ARBA" id="ARBA00022918"/>
    </source>
</evidence>
<keyword evidence="2" id="KW-0548">Nucleotidyltransferase</keyword>
<dbReference type="SUPFAM" id="SSF56672">
    <property type="entry name" value="DNA/RNA polymerases"/>
    <property type="match status" value="1"/>
</dbReference>
<evidence type="ECO:0000256" key="1">
    <source>
        <dbReference type="ARBA" id="ARBA00022679"/>
    </source>
</evidence>
<protein>
    <submittedName>
        <fullName evidence="8">Reverse transcriptase</fullName>
    </submittedName>
</protein>
<keyword evidence="5" id="KW-0378">Hydrolase</keyword>
<keyword evidence="3" id="KW-0540">Nuclease</keyword>
<dbReference type="GO" id="GO:0004519">
    <property type="term" value="F:endonuclease activity"/>
    <property type="evidence" value="ECO:0007669"/>
    <property type="project" value="UniProtKB-KW"/>
</dbReference>
<evidence type="ECO:0000259" key="7">
    <source>
        <dbReference type="Pfam" id="PF17917"/>
    </source>
</evidence>
<evidence type="ECO:0000256" key="5">
    <source>
        <dbReference type="ARBA" id="ARBA00022801"/>
    </source>
</evidence>
<dbReference type="AlphaFoldDB" id="A0A225W814"/>
<dbReference type="GO" id="GO:0003964">
    <property type="term" value="F:RNA-directed DNA polymerase activity"/>
    <property type="evidence" value="ECO:0007669"/>
    <property type="project" value="UniProtKB-KW"/>
</dbReference>
<dbReference type="InterPro" id="IPR043502">
    <property type="entry name" value="DNA/RNA_pol_sf"/>
</dbReference>
<dbReference type="GO" id="GO:0016787">
    <property type="term" value="F:hydrolase activity"/>
    <property type="evidence" value="ECO:0007669"/>
    <property type="project" value="UniProtKB-KW"/>
</dbReference>
<feature type="domain" description="Reverse transcriptase RNase H-like" evidence="7">
    <location>
        <begin position="286"/>
        <end position="359"/>
    </location>
</feature>